<name>A0ABM0ZYQ0_APLCA</name>
<proteinExistence type="inferred from homology"/>
<dbReference type="PANTHER" id="PTHR21461:SF69">
    <property type="entry name" value="GLYCOSYLTRANSFERASE FAMILY 92 PROTEIN"/>
    <property type="match status" value="1"/>
</dbReference>
<evidence type="ECO:0000256" key="4">
    <source>
        <dbReference type="ARBA" id="ARBA00022679"/>
    </source>
</evidence>
<dbReference type="RefSeq" id="XP_012937284.1">
    <property type="nucleotide sequence ID" value="XM_013081830.1"/>
</dbReference>
<feature type="compositionally biased region" description="Acidic residues" evidence="8">
    <location>
        <begin position="244"/>
        <end position="253"/>
    </location>
</feature>
<evidence type="ECO:0000256" key="1">
    <source>
        <dbReference type="ARBA" id="ARBA00004167"/>
    </source>
</evidence>
<evidence type="ECO:0000256" key="6">
    <source>
        <dbReference type="ARBA" id="ARBA00022989"/>
    </source>
</evidence>
<sequence>MRRASALVSAVCLTYIAVVSVIQLSLLTTPTRTDNRYLAIEDASGKTTAPPAPNSRHDGEKFKINSGGRENVEEEKDRPGHALNTAAAPRRRYDSAKQFSDADVTSAASDMRHGGSIDSVLLRKLSENKRPSAESPAFSTGGSDLYQVDNPAAVAPPGGTPYVVNPGHPPPAHADTDDVVAASYIRESRVIFRPLSDLHVYAAYLDDRLAPQIYVRIFALRPSGNDTPAVVCRFPTKAAGGATQEEEEEDGEEGGGGRARGRRVISVTARAYEMCENHGKKYGGWIYSCLLPPPGVIRTPPAAVTIATVSDSGQTYDVIQAMPLKSLTPQNNTTESNEYQTAFPWDSSDKNRRDSLKKNLDFSDKNIPAGFRGRQKITRDAPNTQLQPPVSSRDERTFQNNSSNFSPPAGHTANTTTTNNNNSSNNDNNFHNNNNFNNNNNATIGVCVPPLFGDISLQRIVNFLEMCRLLQASRVFLYIHDLPKDLVVFLRHFASNHAHFLSLVQWELPKLPELWLDQSPSLASQMLWNRGQLLAVQHCLYQHMPAFDWLLFMDTDEMLVPHAAASWPDLVRQVLADAQPQVAHADSVAAISFQSAFFQQDFQTLVTNSIDYFQYLHRTRDTSSRRSKLMVRPSRAFEVGIHHLSKPIAEPFRSVAAPVSSALLHHYRKCVTGSVQGEGERIQCEILVKDVAILKYEHELTVRSRTVLQDAMEFFAGRS</sequence>
<protein>
    <submittedName>
        <fullName evidence="10">Uncharacterized protein LOC106011610</fullName>
    </submittedName>
</protein>
<evidence type="ECO:0000313" key="10">
    <source>
        <dbReference type="RefSeq" id="XP_012937284.1"/>
    </source>
</evidence>
<gene>
    <name evidence="10" type="primary">LOC106011610</name>
</gene>
<evidence type="ECO:0000256" key="8">
    <source>
        <dbReference type="SAM" id="MobiDB-lite"/>
    </source>
</evidence>
<feature type="compositionally biased region" description="Basic and acidic residues" evidence="8">
    <location>
        <begin position="347"/>
        <end position="364"/>
    </location>
</feature>
<comment type="similarity">
    <text evidence="2">Belongs to the glycosyltransferase 92 family.</text>
</comment>
<evidence type="ECO:0000256" key="2">
    <source>
        <dbReference type="ARBA" id="ARBA00007647"/>
    </source>
</evidence>
<keyword evidence="4" id="KW-0808">Transferase</keyword>
<dbReference type="Pfam" id="PF01697">
    <property type="entry name" value="Glyco_transf_92"/>
    <property type="match status" value="1"/>
</dbReference>
<evidence type="ECO:0000256" key="3">
    <source>
        <dbReference type="ARBA" id="ARBA00022676"/>
    </source>
</evidence>
<dbReference type="Proteomes" id="UP000694888">
    <property type="component" value="Unplaced"/>
</dbReference>
<dbReference type="GeneID" id="106011610"/>
<feature type="region of interest" description="Disordered" evidence="8">
    <location>
        <begin position="327"/>
        <end position="435"/>
    </location>
</feature>
<keyword evidence="3" id="KW-0328">Glycosyltransferase</keyword>
<reference evidence="10" key="1">
    <citation type="submission" date="2025-08" db="UniProtKB">
        <authorList>
            <consortium name="RefSeq"/>
        </authorList>
    </citation>
    <scope>IDENTIFICATION</scope>
</reference>
<organism evidence="9 10">
    <name type="scientific">Aplysia californica</name>
    <name type="common">California sea hare</name>
    <dbReference type="NCBI Taxonomy" id="6500"/>
    <lineage>
        <taxon>Eukaryota</taxon>
        <taxon>Metazoa</taxon>
        <taxon>Spiralia</taxon>
        <taxon>Lophotrochozoa</taxon>
        <taxon>Mollusca</taxon>
        <taxon>Gastropoda</taxon>
        <taxon>Heterobranchia</taxon>
        <taxon>Euthyneura</taxon>
        <taxon>Tectipleura</taxon>
        <taxon>Aplysiida</taxon>
        <taxon>Aplysioidea</taxon>
        <taxon>Aplysiidae</taxon>
        <taxon>Aplysia</taxon>
    </lineage>
</organism>
<feature type="compositionally biased region" description="Low complexity" evidence="8">
    <location>
        <begin position="411"/>
        <end position="435"/>
    </location>
</feature>
<keyword evidence="6" id="KW-1133">Transmembrane helix</keyword>
<dbReference type="InterPro" id="IPR008166">
    <property type="entry name" value="Glyco_transf_92"/>
</dbReference>
<comment type="subcellular location">
    <subcellularLocation>
        <location evidence="1">Membrane</location>
        <topology evidence="1">Single-pass membrane protein</topology>
    </subcellularLocation>
</comment>
<evidence type="ECO:0000256" key="5">
    <source>
        <dbReference type="ARBA" id="ARBA00022692"/>
    </source>
</evidence>
<keyword evidence="9" id="KW-1185">Reference proteome</keyword>
<dbReference type="PANTHER" id="PTHR21461">
    <property type="entry name" value="GLYCOSYLTRANSFERASE FAMILY 92 PROTEIN"/>
    <property type="match status" value="1"/>
</dbReference>
<accession>A0ABM0ZYQ0</accession>
<feature type="compositionally biased region" description="Polar residues" evidence="8">
    <location>
        <begin position="327"/>
        <end position="340"/>
    </location>
</feature>
<keyword evidence="7" id="KW-0472">Membrane</keyword>
<feature type="compositionally biased region" description="Polar residues" evidence="8">
    <location>
        <begin position="381"/>
        <end position="390"/>
    </location>
</feature>
<feature type="region of interest" description="Disordered" evidence="8">
    <location>
        <begin position="42"/>
        <end position="98"/>
    </location>
</feature>
<evidence type="ECO:0000313" key="9">
    <source>
        <dbReference type="Proteomes" id="UP000694888"/>
    </source>
</evidence>
<evidence type="ECO:0000256" key="7">
    <source>
        <dbReference type="ARBA" id="ARBA00023136"/>
    </source>
</evidence>
<feature type="region of interest" description="Disordered" evidence="8">
    <location>
        <begin position="238"/>
        <end position="261"/>
    </location>
</feature>
<keyword evidence="5" id="KW-0812">Transmembrane</keyword>